<comment type="caution">
    <text evidence="11">The sequence shown here is derived from an EMBL/GenBank/DDBJ whole genome shotgun (WGS) entry which is preliminary data.</text>
</comment>
<dbReference type="Proteomes" id="UP001179280">
    <property type="component" value="Unassembled WGS sequence"/>
</dbReference>
<dbReference type="InterPro" id="IPR037515">
    <property type="entry name" value="Rib-P_diPkinase_bac"/>
</dbReference>
<dbReference type="SUPFAM" id="SSF53271">
    <property type="entry name" value="PRTase-like"/>
    <property type="match status" value="1"/>
</dbReference>
<evidence type="ECO:0000256" key="1">
    <source>
        <dbReference type="ARBA" id="ARBA00022679"/>
    </source>
</evidence>
<comment type="caution">
    <text evidence="9">Lacks conserved residue(s) required for the propagation of feature annotation.</text>
</comment>
<keyword evidence="1 9" id="KW-0808">Transferase</keyword>
<evidence type="ECO:0000256" key="7">
    <source>
        <dbReference type="ARBA" id="ARBA00022842"/>
    </source>
</evidence>
<dbReference type="SMART" id="SM01400">
    <property type="entry name" value="Pribosyltran_N"/>
    <property type="match status" value="1"/>
</dbReference>
<comment type="subunit">
    <text evidence="9">Homohexamer.</text>
</comment>
<feature type="binding site" evidence="9">
    <location>
        <begin position="101"/>
        <end position="102"/>
    </location>
    <ligand>
        <name>ATP</name>
        <dbReference type="ChEBI" id="CHEBI:30616"/>
    </ligand>
</feature>
<reference evidence="11" key="1">
    <citation type="submission" date="2021-01" db="EMBL/GenBank/DDBJ databases">
        <title>Genomic Encyclopedia of Type Strains, Phase IV (KMG-IV): sequencing the most valuable type-strain genomes for metagenomic binning, comparative biology and taxonomic classification.</title>
        <authorList>
            <person name="Goeker M."/>
        </authorList>
    </citation>
    <scope>NUCLEOTIDE SEQUENCE</scope>
    <source>
        <strain evidence="11">DSM 21943</strain>
    </source>
</reference>
<dbReference type="PANTHER" id="PTHR10210:SF41">
    <property type="entry name" value="RIBOSE-PHOSPHATE PYROPHOSPHOKINASE 1, CHLOROPLASTIC"/>
    <property type="match status" value="1"/>
</dbReference>
<keyword evidence="2 9" id="KW-0479">Metal-binding</keyword>
<keyword evidence="9" id="KW-0963">Cytoplasm</keyword>
<keyword evidence="4 9" id="KW-0547">Nucleotide-binding</keyword>
<evidence type="ECO:0000313" key="12">
    <source>
        <dbReference type="Proteomes" id="UP001179280"/>
    </source>
</evidence>
<comment type="subcellular location">
    <subcellularLocation>
        <location evidence="9">Cytoplasm</location>
    </subcellularLocation>
</comment>
<dbReference type="RefSeq" id="WP_204469223.1">
    <property type="nucleotide sequence ID" value="NZ_JAFBCV010000025.1"/>
</dbReference>
<evidence type="ECO:0000256" key="9">
    <source>
        <dbReference type="HAMAP-Rule" id="MF_00583"/>
    </source>
</evidence>
<keyword evidence="7 9" id="KW-0460">Magnesium</keyword>
<feature type="binding site" evidence="9">
    <location>
        <position position="223"/>
    </location>
    <ligand>
        <name>D-ribose 5-phosphate</name>
        <dbReference type="ChEBI" id="CHEBI:78346"/>
    </ligand>
</feature>
<dbReference type="InterPro" id="IPR029099">
    <property type="entry name" value="Pribosyltran_N"/>
</dbReference>
<dbReference type="NCBIfam" id="TIGR01251">
    <property type="entry name" value="ribP_PPkin"/>
    <property type="match status" value="1"/>
</dbReference>
<keyword evidence="5 9" id="KW-0418">Kinase</keyword>
<comment type="similarity">
    <text evidence="9">Belongs to the ribose-phosphate pyrophosphokinase family. Class I subfamily.</text>
</comment>
<comment type="cofactor">
    <cofactor evidence="9">
        <name>Mg(2+)</name>
        <dbReference type="ChEBI" id="CHEBI:18420"/>
    </cofactor>
    <text evidence="9">Binds 1 Mg(2+) ion per subunit.</text>
</comment>
<dbReference type="InterPro" id="IPR029057">
    <property type="entry name" value="PRTase-like"/>
</dbReference>
<dbReference type="InterPro" id="IPR005946">
    <property type="entry name" value="Rib-P_diPkinase"/>
</dbReference>
<comment type="function">
    <text evidence="9">Involved in the biosynthesis of the central metabolite phospho-alpha-D-ribosyl-1-pyrophosphate (PRPP) via the transfer of pyrophosphoryl group from ATP to 1-hydroxyl of ribose-5-phosphate (Rib-5-P).</text>
</comment>
<comment type="catalytic activity">
    <reaction evidence="8 9">
        <text>D-ribose 5-phosphate + ATP = 5-phospho-alpha-D-ribose 1-diphosphate + AMP + H(+)</text>
        <dbReference type="Rhea" id="RHEA:15609"/>
        <dbReference type="ChEBI" id="CHEBI:15378"/>
        <dbReference type="ChEBI" id="CHEBI:30616"/>
        <dbReference type="ChEBI" id="CHEBI:58017"/>
        <dbReference type="ChEBI" id="CHEBI:78346"/>
        <dbReference type="ChEBI" id="CHEBI:456215"/>
        <dbReference type="EC" id="2.7.6.1"/>
    </reaction>
</comment>
<dbReference type="PANTHER" id="PTHR10210">
    <property type="entry name" value="RIBOSE-PHOSPHATE DIPHOSPHOKINASE FAMILY MEMBER"/>
    <property type="match status" value="1"/>
</dbReference>
<evidence type="ECO:0000256" key="5">
    <source>
        <dbReference type="ARBA" id="ARBA00022777"/>
    </source>
</evidence>
<keyword evidence="3 9" id="KW-0545">Nucleotide biosynthesis</keyword>
<gene>
    <name evidence="9" type="primary">prs</name>
    <name evidence="11" type="ORF">JOC54_004511</name>
</gene>
<proteinExistence type="inferred from homology"/>
<sequence>MSYQVNDKFKLFTVQSNPSLTKEVALLLGCEVGKSSVKRFSDGEVQIHIEESVRGADVFIVQSTGQPGNEHVMELLIMIDALKRASAKSINVVIPYYGYARQDRKARSREPIAAKLIANLMETAGANRVVTVDLHAPQIQGFFDIPVDPLQGIPLLANYFKKKKLVEPVVVAPNTSGLGRARRLAEYLNAPIAFIDKRHPEPGFPQSVQIVGEVAGMNAIIIDDLIDTGATVTLAANALADHQVASIFVCCTHPVLTGPAIDHLKIAPIEEIVVTNTIELSTEKYLDNMTVLSIGELLAEAIYRIHKEQSVSTLFK</sequence>
<name>A0ABS2T0D6_9BACI</name>
<feature type="binding site" evidence="9">
    <location>
        <position position="135"/>
    </location>
    <ligand>
        <name>Mg(2+)</name>
        <dbReference type="ChEBI" id="CHEBI:18420"/>
    </ligand>
</feature>
<dbReference type="Gene3D" id="3.40.50.2020">
    <property type="match status" value="2"/>
</dbReference>
<dbReference type="Pfam" id="PF13793">
    <property type="entry name" value="Pribosyltran_N"/>
    <property type="match status" value="1"/>
</dbReference>
<dbReference type="EMBL" id="JAFBCV010000025">
    <property type="protein sequence ID" value="MBM7841210.1"/>
    <property type="molecule type" value="Genomic_DNA"/>
</dbReference>
<evidence type="ECO:0000313" key="11">
    <source>
        <dbReference type="EMBL" id="MBM7841210.1"/>
    </source>
</evidence>
<evidence type="ECO:0000256" key="6">
    <source>
        <dbReference type="ARBA" id="ARBA00022840"/>
    </source>
</evidence>
<dbReference type="CDD" id="cd06223">
    <property type="entry name" value="PRTases_typeI"/>
    <property type="match status" value="1"/>
</dbReference>
<dbReference type="InterPro" id="IPR000842">
    <property type="entry name" value="PRib_PP_synth_CS"/>
</dbReference>
<evidence type="ECO:0000256" key="4">
    <source>
        <dbReference type="ARBA" id="ARBA00022741"/>
    </source>
</evidence>
<feature type="binding site" evidence="9">
    <location>
        <begin position="42"/>
        <end position="44"/>
    </location>
    <ligand>
        <name>ATP</name>
        <dbReference type="ChEBI" id="CHEBI:30616"/>
    </ligand>
</feature>
<dbReference type="NCBIfam" id="NF002320">
    <property type="entry name" value="PRK01259.1"/>
    <property type="match status" value="1"/>
</dbReference>
<evidence type="ECO:0000256" key="2">
    <source>
        <dbReference type="ARBA" id="ARBA00022723"/>
    </source>
</evidence>
<feature type="binding site" evidence="9">
    <location>
        <begin position="227"/>
        <end position="231"/>
    </location>
    <ligand>
        <name>D-ribose 5-phosphate</name>
        <dbReference type="ChEBI" id="CHEBI:78346"/>
    </ligand>
</feature>
<feature type="domain" description="Ribose-phosphate pyrophosphokinase N-terminal" evidence="10">
    <location>
        <begin position="10"/>
        <end position="125"/>
    </location>
</feature>
<dbReference type="PROSITE" id="PS00114">
    <property type="entry name" value="PRPP_SYNTHASE"/>
    <property type="match status" value="1"/>
</dbReference>
<keyword evidence="12" id="KW-1185">Reference proteome</keyword>
<keyword evidence="6 9" id="KW-0067">ATP-binding</keyword>
<comment type="pathway">
    <text evidence="9">Metabolic intermediate biosynthesis; 5-phospho-alpha-D-ribose 1-diphosphate biosynthesis; 5-phospho-alpha-D-ribose 1-diphosphate from D-ribose 5-phosphate (route I): step 1/1.</text>
</comment>
<protein>
    <recommendedName>
        <fullName evidence="9">Ribose-phosphate pyrophosphokinase</fullName>
        <shortName evidence="9">RPPK</shortName>
        <ecNumber evidence="9">2.7.6.1</ecNumber>
    </recommendedName>
    <alternativeName>
        <fullName evidence="9">5-phospho-D-ribosyl alpha-1-diphosphate synthase</fullName>
    </alternativeName>
    <alternativeName>
        <fullName evidence="9">Phosphoribosyl diphosphate synthase</fullName>
    </alternativeName>
    <alternativeName>
        <fullName evidence="9">Phosphoribosyl pyrophosphate synthase</fullName>
        <shortName evidence="9">P-Rib-PP synthase</shortName>
        <shortName evidence="9">PRPP synthase</shortName>
        <shortName evidence="9">PRPPase</shortName>
    </alternativeName>
</protein>
<feature type="active site" evidence="9">
    <location>
        <position position="197"/>
    </location>
</feature>
<dbReference type="GO" id="GO:0004749">
    <property type="term" value="F:ribose phosphate diphosphokinase activity"/>
    <property type="evidence" value="ECO:0007669"/>
    <property type="project" value="UniProtKB-EC"/>
</dbReference>
<organism evidence="11 12">
    <name type="scientific">Shouchella xiaoxiensis</name>
    <dbReference type="NCBI Taxonomy" id="766895"/>
    <lineage>
        <taxon>Bacteria</taxon>
        <taxon>Bacillati</taxon>
        <taxon>Bacillota</taxon>
        <taxon>Bacilli</taxon>
        <taxon>Bacillales</taxon>
        <taxon>Bacillaceae</taxon>
        <taxon>Shouchella</taxon>
    </lineage>
</organism>
<dbReference type="EC" id="2.7.6.1" evidence="9"/>
<dbReference type="HAMAP" id="MF_00583_B">
    <property type="entry name" value="RibP_PPkinase_B"/>
    <property type="match status" value="1"/>
</dbReference>
<dbReference type="InterPro" id="IPR000836">
    <property type="entry name" value="PRTase_dom"/>
</dbReference>
<dbReference type="Pfam" id="PF14572">
    <property type="entry name" value="Pribosyl_synth"/>
    <property type="match status" value="1"/>
</dbReference>
<accession>A0ABS2T0D6</accession>
<evidence type="ECO:0000256" key="3">
    <source>
        <dbReference type="ARBA" id="ARBA00022727"/>
    </source>
</evidence>
<evidence type="ECO:0000256" key="8">
    <source>
        <dbReference type="ARBA" id="ARBA00049535"/>
    </source>
</evidence>
<evidence type="ECO:0000259" key="10">
    <source>
        <dbReference type="Pfam" id="PF13793"/>
    </source>
</evidence>